<organism evidence="1">
    <name type="scientific">Vibrio vulnificus</name>
    <dbReference type="NCBI Taxonomy" id="672"/>
    <lineage>
        <taxon>Bacteria</taxon>
        <taxon>Pseudomonadati</taxon>
        <taxon>Pseudomonadota</taxon>
        <taxon>Gammaproteobacteria</taxon>
        <taxon>Vibrionales</taxon>
        <taxon>Vibrionaceae</taxon>
        <taxon>Vibrio</taxon>
    </lineage>
</organism>
<accession>A0A8H9TG32</accession>
<name>A0A8H9TG32_VIBVL</name>
<comment type="caution">
    <text evidence="1">The sequence shown here is derived from an EMBL/GenBank/DDBJ whole genome shotgun (WGS) entry which is preliminary data.</text>
</comment>
<sequence>MAIKAANLKLAHQFIAWCFTKKLNPYCDNAMSSFDDFTKEIYGETVTIRRKESIGITLETSHHDFMIEVANMGLSGVREIVSKCSPKEYGFSDAQ</sequence>
<dbReference type="Proteomes" id="UP000863257">
    <property type="component" value="Unassembled WGS sequence"/>
</dbReference>
<protein>
    <submittedName>
        <fullName evidence="1">Uncharacterized protein</fullName>
    </submittedName>
</protein>
<proteinExistence type="predicted"/>
<reference evidence="1" key="1">
    <citation type="journal article" date="2018" name="Genome Biol.">
        <title>SKESA: strategic k-mer extension for scrupulous assemblies.</title>
        <authorList>
            <person name="Souvorov A."/>
            <person name="Agarwala R."/>
            <person name="Lipman D.J."/>
        </authorList>
    </citation>
    <scope>NUCLEOTIDE SEQUENCE</scope>
    <source>
        <strain evidence="1">BCW_3452</strain>
    </source>
</reference>
<reference evidence="1" key="2">
    <citation type="submission" date="2019-01" db="EMBL/GenBank/DDBJ databases">
        <authorList>
            <consortium name="NCBI Pathogen Detection Project"/>
        </authorList>
    </citation>
    <scope>NUCLEOTIDE SEQUENCE</scope>
    <source>
        <strain evidence="1">BCW_3452</strain>
    </source>
</reference>
<gene>
    <name evidence="1" type="ORF">I7730_15905</name>
</gene>
<dbReference type="EMBL" id="DACRBY010000020">
    <property type="protein sequence ID" value="HAS8541267.1"/>
    <property type="molecule type" value="Genomic_DNA"/>
</dbReference>
<dbReference type="AlphaFoldDB" id="A0A8H9TG32"/>
<evidence type="ECO:0000313" key="1">
    <source>
        <dbReference type="EMBL" id="HAS8541267.1"/>
    </source>
</evidence>